<name>A0A0E9QPM9_ANGAN</name>
<accession>A0A0E9QPM9</accession>
<protein>
    <submittedName>
        <fullName evidence="1">Uncharacterized protein</fullName>
    </submittedName>
</protein>
<sequence>MLQHNAIQQQYKKISTKKIKFCKCCCQKAIVTFFVNMIKDNYVSFWRLRFDVELYFAFTLYKSLSACM</sequence>
<evidence type="ECO:0000313" key="1">
    <source>
        <dbReference type="EMBL" id="JAH18886.1"/>
    </source>
</evidence>
<reference evidence="1" key="2">
    <citation type="journal article" date="2015" name="Fish Shellfish Immunol.">
        <title>Early steps in the European eel (Anguilla anguilla)-Vibrio vulnificus interaction in the gills: Role of the RtxA13 toxin.</title>
        <authorList>
            <person name="Callol A."/>
            <person name="Pajuelo D."/>
            <person name="Ebbesson L."/>
            <person name="Teles M."/>
            <person name="MacKenzie S."/>
            <person name="Amaro C."/>
        </authorList>
    </citation>
    <scope>NUCLEOTIDE SEQUENCE</scope>
</reference>
<dbReference type="AlphaFoldDB" id="A0A0E9QPM9"/>
<proteinExistence type="predicted"/>
<organism evidence="1">
    <name type="scientific">Anguilla anguilla</name>
    <name type="common">European freshwater eel</name>
    <name type="synonym">Muraena anguilla</name>
    <dbReference type="NCBI Taxonomy" id="7936"/>
    <lineage>
        <taxon>Eukaryota</taxon>
        <taxon>Metazoa</taxon>
        <taxon>Chordata</taxon>
        <taxon>Craniata</taxon>
        <taxon>Vertebrata</taxon>
        <taxon>Euteleostomi</taxon>
        <taxon>Actinopterygii</taxon>
        <taxon>Neopterygii</taxon>
        <taxon>Teleostei</taxon>
        <taxon>Anguilliformes</taxon>
        <taxon>Anguillidae</taxon>
        <taxon>Anguilla</taxon>
    </lineage>
</organism>
<dbReference type="EMBL" id="GBXM01089691">
    <property type="protein sequence ID" value="JAH18886.1"/>
    <property type="molecule type" value="Transcribed_RNA"/>
</dbReference>
<reference evidence="1" key="1">
    <citation type="submission" date="2014-11" db="EMBL/GenBank/DDBJ databases">
        <authorList>
            <person name="Amaro Gonzalez C."/>
        </authorList>
    </citation>
    <scope>NUCLEOTIDE SEQUENCE</scope>
</reference>